<evidence type="ECO:0000256" key="5">
    <source>
        <dbReference type="ARBA" id="ARBA00023211"/>
    </source>
</evidence>
<keyword evidence="9" id="KW-0408">Iron</keyword>
<evidence type="ECO:0000256" key="3">
    <source>
        <dbReference type="ARBA" id="ARBA00022801"/>
    </source>
</evidence>
<dbReference type="GO" id="GO:0004553">
    <property type="term" value="F:hydrolase activity, hydrolyzing O-glycosyl compounds"/>
    <property type="evidence" value="ECO:0007669"/>
    <property type="project" value="InterPro"/>
</dbReference>
<dbReference type="HOGENOM" id="CLU_045951_2_0_9"/>
<gene>
    <name evidence="13" type="ORF">GZ22_03550</name>
</gene>
<evidence type="ECO:0000256" key="11">
    <source>
        <dbReference type="RuleBase" id="RU361152"/>
    </source>
</evidence>
<evidence type="ECO:0000256" key="1">
    <source>
        <dbReference type="ARBA" id="ARBA00010141"/>
    </source>
</evidence>
<organism evidence="13 14">
    <name type="scientific">Terribacillus saccharophilus</name>
    <dbReference type="NCBI Taxonomy" id="361277"/>
    <lineage>
        <taxon>Bacteria</taxon>
        <taxon>Bacillati</taxon>
        <taxon>Bacillota</taxon>
        <taxon>Bacilli</taxon>
        <taxon>Bacillales</taxon>
        <taxon>Bacillaceae</taxon>
        <taxon>Terribacillus</taxon>
    </lineage>
</organism>
<feature type="binding site" evidence="8">
    <location>
        <position position="95"/>
    </location>
    <ligand>
        <name>substrate</name>
    </ligand>
</feature>
<accession>A0A075LHA1</accession>
<evidence type="ECO:0000256" key="6">
    <source>
        <dbReference type="ARBA" id="ARBA00023295"/>
    </source>
</evidence>
<evidence type="ECO:0000256" key="8">
    <source>
        <dbReference type="PIRSR" id="PIRSR601088-2"/>
    </source>
</evidence>
<dbReference type="OrthoDB" id="9808275at2"/>
<feature type="binding site" evidence="8">
    <location>
        <position position="285"/>
    </location>
    <ligand>
        <name>substrate</name>
    </ligand>
</feature>
<dbReference type="GeneID" id="34221948"/>
<dbReference type="GO" id="GO:0005975">
    <property type="term" value="P:carbohydrate metabolic process"/>
    <property type="evidence" value="ECO:0007669"/>
    <property type="project" value="InterPro"/>
</dbReference>
<dbReference type="SUPFAM" id="SSF51735">
    <property type="entry name" value="NAD(P)-binding Rossmann-fold domains"/>
    <property type="match status" value="1"/>
</dbReference>
<feature type="domain" description="Glycosyl hydrolase family 4 C-terminal" evidence="12">
    <location>
        <begin position="197"/>
        <end position="417"/>
    </location>
</feature>
<dbReference type="PANTHER" id="PTHR32092:SF14">
    <property type="entry name" value="MALTOSE-6'-PHOSPHATE GLUCOSIDASE"/>
    <property type="match status" value="1"/>
</dbReference>
<dbReference type="InterPro" id="IPR022616">
    <property type="entry name" value="Glyco_hydro_4_C"/>
</dbReference>
<name>A0A075LHA1_9BACI</name>
<dbReference type="PRINTS" id="PR00732">
    <property type="entry name" value="GLHYDRLASE4"/>
</dbReference>
<feature type="active site" description="Proton donor" evidence="7">
    <location>
        <position position="173"/>
    </location>
</feature>
<dbReference type="Pfam" id="PF11975">
    <property type="entry name" value="Glyco_hydro_4C"/>
    <property type="match status" value="1"/>
</dbReference>
<comment type="similarity">
    <text evidence="1 11">Belongs to the glycosyl hydrolase 4 family.</text>
</comment>
<evidence type="ECO:0000256" key="7">
    <source>
        <dbReference type="PIRSR" id="PIRSR601088-1"/>
    </source>
</evidence>
<reference evidence="13 14" key="1">
    <citation type="submission" date="2014-07" db="EMBL/GenBank/DDBJ databases">
        <title>Complete genome sequence of a moderately halophilic bacterium Terribacillus aidingensis MP602, isolated from Cryptomeria fortunei in Tianmu mountain in China.</title>
        <authorList>
            <person name="Wang Y."/>
            <person name="Lu P."/>
            <person name="Zhang L."/>
        </authorList>
    </citation>
    <scope>NUCLEOTIDE SEQUENCE [LARGE SCALE GENOMIC DNA]</scope>
    <source>
        <strain evidence="13 14">MP602</strain>
    </source>
</reference>
<evidence type="ECO:0000256" key="2">
    <source>
        <dbReference type="ARBA" id="ARBA00022723"/>
    </source>
</evidence>
<dbReference type="Proteomes" id="UP000027980">
    <property type="component" value="Chromosome"/>
</dbReference>
<dbReference type="PANTHER" id="PTHR32092">
    <property type="entry name" value="6-PHOSPHO-BETA-GLUCOSIDASE-RELATED"/>
    <property type="match status" value="1"/>
</dbReference>
<feature type="active site" description="Proton acceptor" evidence="7">
    <location>
        <position position="265"/>
    </location>
</feature>
<comment type="cofactor">
    <cofactor evidence="11">
        <name>NAD(+)</name>
        <dbReference type="ChEBI" id="CHEBI:57540"/>
    </cofactor>
    <text evidence="11">Binds 1 NAD(+) per subunit.</text>
</comment>
<dbReference type="AlphaFoldDB" id="A0A075LHA1"/>
<keyword evidence="9" id="KW-0170">Cobalt</keyword>
<evidence type="ECO:0000256" key="10">
    <source>
        <dbReference type="PIRSR" id="PIRSR601088-4"/>
    </source>
</evidence>
<evidence type="ECO:0000313" key="13">
    <source>
        <dbReference type="EMBL" id="AIF65809.1"/>
    </source>
</evidence>
<dbReference type="Gene3D" id="3.90.110.10">
    <property type="entry name" value="Lactate dehydrogenase/glycoside hydrolase, family 4, C-terminal"/>
    <property type="match status" value="1"/>
</dbReference>
<dbReference type="EMBL" id="CP008876">
    <property type="protein sequence ID" value="AIF65809.1"/>
    <property type="molecule type" value="Genomic_DNA"/>
</dbReference>
<dbReference type="RefSeq" id="WP_038558659.1">
    <property type="nucleotide sequence ID" value="NZ_CP008876.1"/>
</dbReference>
<dbReference type="Gene3D" id="3.40.50.720">
    <property type="entry name" value="NAD(P)-binding Rossmann-like Domain"/>
    <property type="match status" value="1"/>
</dbReference>
<feature type="binding site" evidence="8">
    <location>
        <position position="149"/>
    </location>
    <ligand>
        <name>substrate</name>
    </ligand>
</feature>
<keyword evidence="3 11" id="KW-0378">Hydrolase</keyword>
<feature type="site" description="Increases basicity of active site Tyr" evidence="10">
    <location>
        <position position="111"/>
    </location>
</feature>
<dbReference type="GO" id="GO:0016616">
    <property type="term" value="F:oxidoreductase activity, acting on the CH-OH group of donors, NAD or NADP as acceptor"/>
    <property type="evidence" value="ECO:0007669"/>
    <property type="project" value="InterPro"/>
</dbReference>
<keyword evidence="5 9" id="KW-0464">Manganese</keyword>
<evidence type="ECO:0000313" key="14">
    <source>
        <dbReference type="Proteomes" id="UP000027980"/>
    </source>
</evidence>
<feature type="binding site" evidence="9">
    <location>
        <position position="172"/>
    </location>
    <ligand>
        <name>Mn(2+)</name>
        <dbReference type="ChEBI" id="CHEBI:29035"/>
    </ligand>
</feature>
<proteinExistence type="inferred from homology"/>
<evidence type="ECO:0000256" key="4">
    <source>
        <dbReference type="ARBA" id="ARBA00023027"/>
    </source>
</evidence>
<keyword evidence="6 11" id="KW-0326">Glycosidase</keyword>
<dbReference type="Pfam" id="PF02056">
    <property type="entry name" value="Glyco_hydro_4"/>
    <property type="match status" value="1"/>
</dbReference>
<evidence type="ECO:0000256" key="9">
    <source>
        <dbReference type="PIRSR" id="PIRSR601088-3"/>
    </source>
</evidence>
<keyword evidence="2 9" id="KW-0479">Metal-binding</keyword>
<dbReference type="SUPFAM" id="SSF56327">
    <property type="entry name" value="LDH C-terminal domain-like"/>
    <property type="match status" value="1"/>
</dbReference>
<keyword evidence="9" id="KW-0533">Nickel</keyword>
<dbReference type="InterPro" id="IPR036291">
    <property type="entry name" value="NAD(P)-bd_dom_sf"/>
</dbReference>
<feature type="binding site" evidence="9">
    <location>
        <position position="202"/>
    </location>
    <ligand>
        <name>Mn(2+)</name>
        <dbReference type="ChEBI" id="CHEBI:29035"/>
    </ligand>
</feature>
<evidence type="ECO:0000259" key="12">
    <source>
        <dbReference type="Pfam" id="PF11975"/>
    </source>
</evidence>
<protein>
    <submittedName>
        <fullName evidence="13">6-phospho-alpha-glucosidase</fullName>
    </submittedName>
</protein>
<dbReference type="KEGG" id="tap:GZ22_03550"/>
<sequence>MQRKLKIAIVGGGSTYTLGLIKSLIAEKGSFPLKELVLFDQDEERQKIIADAAAILLKEQYGEDLIFTSTTNLESACKDVDSVFIQIRTGGLEMRELDEKIPLSHGVVGQETCGPGGMAYGIRSIKDMTALVKDIRAISKDAWILNYTNPAAIVAYALKQQFPDDNRILNICDMPIAIMVSYAKLLGVDIWDLTADYFGLNHFGWFTKIEHKDGTDYTELLKERIIEEGFRPEDEEIANDVSWQETFAQARQTLLDFPEYLPNTYLQYYLYPDKIVEKSNPISTRARQVIEGRQKRVHDMCKRIVAAGSAASEDLKEDIHGIFIIRAAASLAYNLKERYIVMVENNGIIPNLPSDAIVEVPALLTANGIHAFAVGEIPVFHKGLIEGQYAYERLVCEAYFEKDYRKLLQAMTLNRTVVDADKAKRILDDLQKANQEYWPSFH</sequence>
<dbReference type="InterPro" id="IPR015955">
    <property type="entry name" value="Lactate_DH/Glyco_Ohase_4_C"/>
</dbReference>
<dbReference type="GO" id="GO:0046872">
    <property type="term" value="F:metal ion binding"/>
    <property type="evidence" value="ECO:0007669"/>
    <property type="project" value="UniProtKB-KW"/>
</dbReference>
<keyword evidence="4 11" id="KW-0520">NAD</keyword>
<dbReference type="InterPro" id="IPR001088">
    <property type="entry name" value="Glyco_hydro_4"/>
</dbReference>